<proteinExistence type="predicted"/>
<evidence type="ECO:0000313" key="2">
    <source>
        <dbReference type="Proteomes" id="UP000292385"/>
    </source>
</evidence>
<sequence>MECPPSATIETEVRTVAEVVAARGVSRSWLYELLTRYRAEGGTAFEPWSRRRLGPSVRRAVGHAESVRAEQHVVMAARDLVFGVGDRVRTWGRFVAGADGDWLDLARVHDLTWKAPGWKSDRSVRLIGADGGAVAAAIAANRGLGVSVVGIWGDESIEVEVLSAEIPAWEGRAARRDPPCPPPPGGWRHGVVELDVDLRDRESSGPIVHLAIFRPSPEQEVLVVAATDVDAVIRQLSPKLPRQLCVVPSRFTRAQIDEVYDVLHAHWRDWRLESFGTGSDEQAQPFIAAMMFRVTAEMAEWADALPEGLVRLEPTVVPA</sequence>
<reference evidence="1 2" key="1">
    <citation type="submission" date="2019-02" db="EMBL/GenBank/DDBJ databases">
        <title>Kribbella capetownensis sp. nov. and Kribbella speibonae sp. nov., isolated from soil.</title>
        <authorList>
            <person name="Curtis S.M."/>
            <person name="Norton I."/>
            <person name="Everest G.J."/>
            <person name="Meyers P.R."/>
        </authorList>
    </citation>
    <scope>NUCLEOTIDE SEQUENCE [LARGE SCALE GENOMIC DNA]</scope>
    <source>
        <strain evidence="1 2">SK5</strain>
    </source>
</reference>
<gene>
    <name evidence="1" type="ORF">E0H58_07805</name>
</gene>
<evidence type="ECO:0000313" key="1">
    <source>
        <dbReference type="EMBL" id="TCC27829.1"/>
    </source>
</evidence>
<accession>A0ABY2ADS8</accession>
<dbReference type="Proteomes" id="UP000292385">
    <property type="component" value="Unassembled WGS sequence"/>
</dbReference>
<keyword evidence="2" id="KW-1185">Reference proteome</keyword>
<protein>
    <submittedName>
        <fullName evidence="1">Uncharacterized protein</fullName>
    </submittedName>
</protein>
<dbReference type="EMBL" id="SJJY01000001">
    <property type="protein sequence ID" value="TCC27829.1"/>
    <property type="molecule type" value="Genomic_DNA"/>
</dbReference>
<comment type="caution">
    <text evidence="1">The sequence shown here is derived from an EMBL/GenBank/DDBJ whole genome shotgun (WGS) entry which is preliminary data.</text>
</comment>
<name>A0ABY2ADS8_9ACTN</name>
<organism evidence="1 2">
    <name type="scientific">Kribbella speibonae</name>
    <dbReference type="NCBI Taxonomy" id="1572660"/>
    <lineage>
        <taxon>Bacteria</taxon>
        <taxon>Bacillati</taxon>
        <taxon>Actinomycetota</taxon>
        <taxon>Actinomycetes</taxon>
        <taxon>Propionibacteriales</taxon>
        <taxon>Kribbellaceae</taxon>
        <taxon>Kribbella</taxon>
    </lineage>
</organism>